<dbReference type="EMBL" id="BDIP01000451">
    <property type="protein sequence ID" value="GIQ81637.1"/>
    <property type="molecule type" value="Genomic_DNA"/>
</dbReference>
<reference evidence="2" key="1">
    <citation type="submission" date="2016-10" db="EMBL/GenBank/DDBJ databases">
        <authorList>
            <person name="Tanifuji G."/>
            <person name="Kume K."/>
            <person name="Nakayama T."/>
            <person name="Takabayashi S."/>
            <person name="Hashimoto T."/>
        </authorList>
    </citation>
    <scope>NUCLEOTIDE SEQUENCE</scope>
    <source>
        <strain evidence="2">NY0173</strain>
    </source>
</reference>
<organism evidence="2 4">
    <name type="scientific">Kipferlia bialata</name>
    <dbReference type="NCBI Taxonomy" id="797122"/>
    <lineage>
        <taxon>Eukaryota</taxon>
        <taxon>Metamonada</taxon>
        <taxon>Carpediemonas-like organisms</taxon>
        <taxon>Kipferlia</taxon>
    </lineage>
</organism>
<name>A0A9K3CSJ8_9EUKA</name>
<accession>A0A9K3CSJ8</accession>
<evidence type="ECO:0000313" key="4">
    <source>
        <dbReference type="Proteomes" id="UP000265618"/>
    </source>
</evidence>
<keyword evidence="4" id="KW-1185">Reference proteome</keyword>
<feature type="region of interest" description="Disordered" evidence="1">
    <location>
        <begin position="248"/>
        <end position="271"/>
    </location>
</feature>
<comment type="caution">
    <text evidence="2">The sequence shown here is derived from an EMBL/GenBank/DDBJ whole genome shotgun (WGS) entry which is preliminary data.</text>
</comment>
<evidence type="ECO:0000313" key="3">
    <source>
        <dbReference type="EMBL" id="GIQ83432.1"/>
    </source>
</evidence>
<evidence type="ECO:0000313" key="2">
    <source>
        <dbReference type="EMBL" id="GIQ81637.1"/>
    </source>
</evidence>
<feature type="compositionally biased region" description="Pro residues" evidence="1">
    <location>
        <begin position="258"/>
        <end position="268"/>
    </location>
</feature>
<protein>
    <submittedName>
        <fullName evidence="2">Uncharacterized protein</fullName>
    </submittedName>
</protein>
<dbReference type="EMBL" id="BDIP01001047">
    <property type="protein sequence ID" value="GIQ83432.1"/>
    <property type="molecule type" value="Genomic_DNA"/>
</dbReference>
<proteinExistence type="predicted"/>
<reference evidence="2 4" key="2">
    <citation type="journal article" date="2018" name="PLoS ONE">
        <title>The draft genome of Kipferlia bialata reveals reductive genome evolution in fornicate parasites.</title>
        <authorList>
            <person name="Tanifuji G."/>
            <person name="Takabayashi S."/>
            <person name="Kume K."/>
            <person name="Takagi M."/>
            <person name="Nakayama T."/>
            <person name="Kamikawa R."/>
            <person name="Inagaki Y."/>
            <person name="Hashimoto T."/>
        </authorList>
    </citation>
    <scope>NUCLEOTIDE SEQUENCE [LARGE SCALE GENOMIC DNA]</scope>
    <source>
        <strain evidence="2">NY0173</strain>
    </source>
</reference>
<evidence type="ECO:0000256" key="1">
    <source>
        <dbReference type="SAM" id="MobiDB-lite"/>
    </source>
</evidence>
<dbReference type="Proteomes" id="UP000265618">
    <property type="component" value="Unassembled WGS sequence"/>
</dbReference>
<gene>
    <name evidence="2" type="ORF">KIPB_002625</name>
    <name evidence="3" type="ORF">KIPB_004751</name>
</gene>
<sequence>MPAAMTVTLCIQVQVALIEAVQQGNIPELALPATIFTIATLCPVITPLASPRLNRPALPFLHWCCGRPHVLPLILHPFCRVLRHTLETRELSAYAPPSDILSLSPSAALSHCEGLMMNNRMPDTNTPRPGHRERTPLYGLANTSIGVEDPVLANSPGFARKLCQLCPSVGTWNKGAVERQRQMGVAAGIPAWSLAPMSIEEDREVVVDTGFIAPSVLRSDLYGKGGRRDPGPPGSDMHPTLAKILLNRGRDRPSGRPSLPPHAPPVAIPVPRLDSEELPRLPLRTLSTAVFPSALPFTLALAETRAVFTKGLVLRLTPAEIPPYRASLSLLTAPFIQDLLSAHQLMPGDFSKLFSSRSPETCALTLSAAAARGIDTSIMVQVFPSTPSTVSAQHVLALYRYGLLGCRIPSPTSGAWAGRDQEEMKREKERERLGVTEEERILMVEGRERNIPCMLKSVLGPWIQQSLSLPSEEEGITGSMDQGLNARVVCRLASQLIRIGASCPHTKRDSFLIGDLPLLLNDDDIVAQLQGLALERSNDPEGLALFRLISQHENGRQWERERQWETERGKGG</sequence>
<dbReference type="AlphaFoldDB" id="A0A9K3CSJ8"/>